<dbReference type="EMBL" id="CP041046">
    <property type="protein sequence ID" value="QDE38443.1"/>
    <property type="molecule type" value="Genomic_DNA"/>
</dbReference>
<dbReference type="OrthoDB" id="5959028at2"/>
<dbReference type="KEGG" id="lpy:FIV34_04120"/>
<dbReference type="SUPFAM" id="SSF46955">
    <property type="entry name" value="Putative DNA-binding domain"/>
    <property type="match status" value="1"/>
</dbReference>
<organism evidence="2 3">
    <name type="scientific">Luteibacter pinisoli</name>
    <dbReference type="NCBI Taxonomy" id="2589080"/>
    <lineage>
        <taxon>Bacteria</taxon>
        <taxon>Pseudomonadati</taxon>
        <taxon>Pseudomonadota</taxon>
        <taxon>Gammaproteobacteria</taxon>
        <taxon>Lysobacterales</taxon>
        <taxon>Rhodanobacteraceae</taxon>
        <taxon>Luteibacter</taxon>
    </lineage>
</organism>
<accession>A0A4Y5Z1Z5</accession>
<feature type="domain" description="Helix-turn-helix" evidence="1">
    <location>
        <begin position="6"/>
        <end position="56"/>
    </location>
</feature>
<keyword evidence="3" id="KW-1185">Reference proteome</keyword>
<sequence length="65" mass="7291">MSQAIFYTTKEVAAMWKVSPRTLENWRNLRQGPAFVKFGSRVLYSSEALEEFAARNAIGTQAAPP</sequence>
<dbReference type="InterPro" id="IPR009061">
    <property type="entry name" value="DNA-bd_dom_put_sf"/>
</dbReference>
<proteinExistence type="predicted"/>
<protein>
    <submittedName>
        <fullName evidence="2">Helix-turn-helix domain-containing protein</fullName>
    </submittedName>
</protein>
<evidence type="ECO:0000259" key="1">
    <source>
        <dbReference type="Pfam" id="PF12728"/>
    </source>
</evidence>
<name>A0A4Y5Z1Z5_9GAMM</name>
<dbReference type="Proteomes" id="UP000316093">
    <property type="component" value="Chromosome"/>
</dbReference>
<dbReference type="RefSeq" id="WP_139979947.1">
    <property type="nucleotide sequence ID" value="NZ_CP041046.1"/>
</dbReference>
<evidence type="ECO:0000313" key="3">
    <source>
        <dbReference type="Proteomes" id="UP000316093"/>
    </source>
</evidence>
<dbReference type="Pfam" id="PF12728">
    <property type="entry name" value="HTH_17"/>
    <property type="match status" value="1"/>
</dbReference>
<gene>
    <name evidence="2" type="ORF">FIV34_04120</name>
</gene>
<dbReference type="AlphaFoldDB" id="A0A4Y5Z1Z5"/>
<dbReference type="InterPro" id="IPR041657">
    <property type="entry name" value="HTH_17"/>
</dbReference>
<evidence type="ECO:0000313" key="2">
    <source>
        <dbReference type="EMBL" id="QDE38443.1"/>
    </source>
</evidence>
<reference evidence="2 3" key="1">
    <citation type="submission" date="2019-06" db="EMBL/GenBank/DDBJ databases">
        <title>A complete genome sequence for Luteibacter pinisoli MAH-14.</title>
        <authorList>
            <person name="Baltrus D.A."/>
        </authorList>
    </citation>
    <scope>NUCLEOTIDE SEQUENCE [LARGE SCALE GENOMIC DNA]</scope>
    <source>
        <strain evidence="2 3">MAH-14</strain>
    </source>
</reference>